<reference evidence="1 2" key="1">
    <citation type="submission" date="2023-12" db="EMBL/GenBank/DDBJ databases">
        <title>Description of Novel Strain Fulvimarina sp. 2208YS6-2-32 isolated from Uroteuthis (Photololigo) edulis.</title>
        <authorList>
            <person name="Park J.-S."/>
        </authorList>
    </citation>
    <scope>NUCLEOTIDE SEQUENCE [LARGE SCALE GENOMIC DNA]</scope>
    <source>
        <strain evidence="1 2">2208YS6-2-32</strain>
    </source>
</reference>
<dbReference type="Pfam" id="PF09351">
    <property type="entry name" value="DUF1993"/>
    <property type="match status" value="1"/>
</dbReference>
<dbReference type="EMBL" id="JAXLPB010000002">
    <property type="protein sequence ID" value="MDY8108997.1"/>
    <property type="molecule type" value="Genomic_DNA"/>
</dbReference>
<sequence length="178" mass="19677">MSLHRWTVPTHIHMLEALGGQLAKAEAFANDRGEASSDMLTARLAPDMFPLATQVRFACFQSLECMDRLTGAAVRAIDTVAGIETIAAARALIAETVRTLKSADPTLWDGAETRPVEIVLPGDLIFDMTGEDFVRDWALAQFYFHIVTAYAILRRHGVGLGKADYVPYMFAYARKRAE</sequence>
<name>A0ABU5I0X2_9HYPH</name>
<evidence type="ECO:0000313" key="1">
    <source>
        <dbReference type="EMBL" id="MDY8108997.1"/>
    </source>
</evidence>
<gene>
    <name evidence="1" type="ORF">U0C82_07555</name>
</gene>
<evidence type="ECO:0000313" key="2">
    <source>
        <dbReference type="Proteomes" id="UP001294412"/>
    </source>
</evidence>
<comment type="caution">
    <text evidence="1">The sequence shown here is derived from an EMBL/GenBank/DDBJ whole genome shotgun (WGS) entry which is preliminary data.</text>
</comment>
<dbReference type="PANTHER" id="PTHR36922:SF1">
    <property type="entry name" value="DUF1993 DOMAIN-CONTAINING PROTEIN"/>
    <property type="match status" value="1"/>
</dbReference>
<dbReference type="Gene3D" id="1.20.120.450">
    <property type="entry name" value="dinb family like domain"/>
    <property type="match status" value="1"/>
</dbReference>
<keyword evidence="2" id="KW-1185">Reference proteome</keyword>
<dbReference type="SUPFAM" id="SSF109854">
    <property type="entry name" value="DinB/YfiT-like putative metalloenzymes"/>
    <property type="match status" value="1"/>
</dbReference>
<dbReference type="PANTHER" id="PTHR36922">
    <property type="entry name" value="BLL2446 PROTEIN"/>
    <property type="match status" value="1"/>
</dbReference>
<dbReference type="InterPro" id="IPR018531">
    <property type="entry name" value="DUF1993"/>
</dbReference>
<dbReference type="RefSeq" id="WP_322186461.1">
    <property type="nucleotide sequence ID" value="NZ_JAXLPB010000002.1"/>
</dbReference>
<dbReference type="Proteomes" id="UP001294412">
    <property type="component" value="Unassembled WGS sequence"/>
</dbReference>
<dbReference type="InterPro" id="IPR034660">
    <property type="entry name" value="DinB/YfiT-like"/>
</dbReference>
<organism evidence="1 2">
    <name type="scientific">Fulvimarina uroteuthidis</name>
    <dbReference type="NCBI Taxonomy" id="3098149"/>
    <lineage>
        <taxon>Bacteria</taxon>
        <taxon>Pseudomonadati</taxon>
        <taxon>Pseudomonadota</taxon>
        <taxon>Alphaproteobacteria</taxon>
        <taxon>Hyphomicrobiales</taxon>
        <taxon>Aurantimonadaceae</taxon>
        <taxon>Fulvimarina</taxon>
    </lineage>
</organism>
<protein>
    <submittedName>
        <fullName evidence="1">DUF1993 domain-containing protein</fullName>
    </submittedName>
</protein>
<proteinExistence type="predicted"/>
<accession>A0ABU5I0X2</accession>